<proteinExistence type="predicted"/>
<dbReference type="SUPFAM" id="SSF48452">
    <property type="entry name" value="TPR-like"/>
    <property type="match status" value="1"/>
</dbReference>
<protein>
    <submittedName>
        <fullName evidence="2">Uncharacterized protein</fullName>
    </submittedName>
</protein>
<dbReference type="InterPro" id="IPR011990">
    <property type="entry name" value="TPR-like_helical_dom_sf"/>
</dbReference>
<feature type="region of interest" description="Disordered" evidence="1">
    <location>
        <begin position="91"/>
        <end position="191"/>
    </location>
</feature>
<organism evidence="2">
    <name type="scientific">Phaeomonas parva</name>
    <dbReference type="NCBI Taxonomy" id="124430"/>
    <lineage>
        <taxon>Eukaryota</taxon>
        <taxon>Sar</taxon>
        <taxon>Stramenopiles</taxon>
        <taxon>Ochrophyta</taxon>
        <taxon>Pinguiophyceae</taxon>
        <taxon>Pinguiochrysidales</taxon>
        <taxon>Pinguiochrysidaceae</taxon>
        <taxon>Phaeomonas</taxon>
    </lineage>
</organism>
<evidence type="ECO:0000313" key="2">
    <source>
        <dbReference type="EMBL" id="CAD9258546.1"/>
    </source>
</evidence>
<gene>
    <name evidence="2" type="ORF">PPAR1163_LOCUS16918</name>
</gene>
<feature type="compositionally biased region" description="Low complexity" evidence="1">
    <location>
        <begin position="357"/>
        <end position="370"/>
    </location>
</feature>
<feature type="region of interest" description="Disordered" evidence="1">
    <location>
        <begin position="264"/>
        <end position="305"/>
    </location>
</feature>
<feature type="region of interest" description="Disordered" evidence="1">
    <location>
        <begin position="445"/>
        <end position="550"/>
    </location>
</feature>
<dbReference type="Gene3D" id="1.25.40.10">
    <property type="entry name" value="Tetratricopeptide repeat domain"/>
    <property type="match status" value="1"/>
</dbReference>
<dbReference type="AlphaFoldDB" id="A0A7S1U6F4"/>
<feature type="compositionally biased region" description="Basic residues" evidence="1">
    <location>
        <begin position="529"/>
        <end position="539"/>
    </location>
</feature>
<evidence type="ECO:0000256" key="1">
    <source>
        <dbReference type="SAM" id="MobiDB-lite"/>
    </source>
</evidence>
<accession>A0A7S1U6F4</accession>
<reference evidence="2" key="1">
    <citation type="submission" date="2021-01" db="EMBL/GenBank/DDBJ databases">
        <authorList>
            <person name="Corre E."/>
            <person name="Pelletier E."/>
            <person name="Niang G."/>
            <person name="Scheremetjew M."/>
            <person name="Finn R."/>
            <person name="Kale V."/>
            <person name="Holt S."/>
            <person name="Cochrane G."/>
            <person name="Meng A."/>
            <person name="Brown T."/>
            <person name="Cohen L."/>
        </authorList>
    </citation>
    <scope>NUCLEOTIDE SEQUENCE</scope>
    <source>
        <strain evidence="2">CCMP2877</strain>
    </source>
</reference>
<sequence>MQTIDHFPSADAFAASGAMEGPMEGSFPRPPEGVLVQQQRDLIEQLMAENTRLLNFIENQGSNNRAPSRRIPRLDVTVVKEAPPVALGSTVVHSRYEGPEEQQGVASDTSKVPSLPPRSVTAKGQLQSDGGSAPKSGTRPPGRREQTAPLVLPKLRESPLMRSASFAKKSYKRKRARQGTPESARRDTEQLDAVADEQVEEMEAPDVMLLGVPAYDLLVQLGDTKVSHNLEERLMHAQPRTETHLEPTTERWLKRSQELLSDKDVVKARRDATKGRRRTRKKKGAGKAAEDILGDGALADEGQLGGDDEQAVVDDTADATQELTVTPERKAKSKKRRKRGSTKKQSRSASGARERGGTAPPGTAPGVGIVGEAPVDIAEKLLPLEKLTIDPALDVAAEFLGDATGEAEAPVEGGGLPSQLDENEWENELARNILALYTTQLKDQMAKEEEQAAVEGAPAPGPASANGRASGRSTPACPAASGRSTPARPAGTAPQKAQKHLHAVSEAAEVARGEATGSGGAQEAAAPRSGKRRTKKKGDKAKGGKAASKVVAEMDAEEAKHLKRVPRGKAEKPGVIVVPRQSQPIWFKGTGAIAPEWSSLPDGDDAARHLQRLEEERQYAAYIATVEAFLNGYQRSGALEQEVLQADHSLVSSLTTSFDAVDDGEQNELFRRLWRQMVVSAIAFGVRACEGADRNFVLALEMLKKAEELAGNSLALSRRDMSELRAFVADAYAYYYSQRGKNHAALEYAEKAMRTHAHMKDWTHTASCQLHIGAVLSRLNRHDEAIRCLGQILTLVEDRKLDIGGLAPQKLCLVAVTYHNIAVEQLALRHVSEACISSQNARRLARLCLSYSNRFISQFDRTHRAALADLATLRTVQKSPTTKQARIFKMLSSQLYD</sequence>
<feature type="region of interest" description="Disordered" evidence="1">
    <location>
        <begin position="317"/>
        <end position="370"/>
    </location>
</feature>
<feature type="compositionally biased region" description="Basic residues" evidence="1">
    <location>
        <begin position="275"/>
        <end position="285"/>
    </location>
</feature>
<dbReference type="EMBL" id="HBGJ01026489">
    <property type="protein sequence ID" value="CAD9258546.1"/>
    <property type="molecule type" value="Transcribed_RNA"/>
</dbReference>
<feature type="compositionally biased region" description="Basic residues" evidence="1">
    <location>
        <begin position="331"/>
        <end position="346"/>
    </location>
</feature>
<name>A0A7S1U6F4_9STRA</name>
<feature type="compositionally biased region" description="Basic and acidic residues" evidence="1">
    <location>
        <begin position="264"/>
        <end position="274"/>
    </location>
</feature>
<feature type="compositionally biased region" description="Low complexity" evidence="1">
    <location>
        <begin position="453"/>
        <end position="473"/>
    </location>
</feature>